<accession>A0A1Y2ART4</accession>
<dbReference type="InterPro" id="IPR000210">
    <property type="entry name" value="BTB/POZ_dom"/>
</dbReference>
<reference evidence="3 4" key="1">
    <citation type="submission" date="2016-07" db="EMBL/GenBank/DDBJ databases">
        <title>Pervasive Adenine N6-methylation of Active Genes in Fungi.</title>
        <authorList>
            <consortium name="DOE Joint Genome Institute"/>
            <person name="Mondo S.J."/>
            <person name="Dannebaum R.O."/>
            <person name="Kuo R.C."/>
            <person name="Labutti K."/>
            <person name="Haridas S."/>
            <person name="Kuo A."/>
            <person name="Salamov A."/>
            <person name="Ahrendt S.R."/>
            <person name="Lipzen A."/>
            <person name="Sullivan W."/>
            <person name="Andreopoulos W.B."/>
            <person name="Clum A."/>
            <person name="Lindquist E."/>
            <person name="Daum C."/>
            <person name="Ramamoorthy G.K."/>
            <person name="Gryganskyi A."/>
            <person name="Culley D."/>
            <person name="Magnuson J.K."/>
            <person name="James T.Y."/>
            <person name="O'Malley M.A."/>
            <person name="Stajich J.E."/>
            <person name="Spatafora J.W."/>
            <person name="Visel A."/>
            <person name="Grigoriev I.V."/>
        </authorList>
    </citation>
    <scope>NUCLEOTIDE SEQUENCE [LARGE SCALE GENOMIC DNA]</scope>
    <source>
        <strain evidence="3 4">68-887.2</strain>
    </source>
</reference>
<dbReference type="Proteomes" id="UP000193986">
    <property type="component" value="Unassembled WGS sequence"/>
</dbReference>
<proteinExistence type="predicted"/>
<dbReference type="STRING" id="71784.A0A1Y2ART4"/>
<dbReference type="PROSITE" id="PS50097">
    <property type="entry name" value="BTB"/>
    <property type="match status" value="1"/>
</dbReference>
<feature type="region of interest" description="Disordered" evidence="1">
    <location>
        <begin position="1"/>
        <end position="36"/>
    </location>
</feature>
<feature type="domain" description="BTB" evidence="2">
    <location>
        <begin position="39"/>
        <end position="111"/>
    </location>
</feature>
<dbReference type="Gene3D" id="3.30.710.10">
    <property type="entry name" value="Potassium Channel Kv1.1, Chain A"/>
    <property type="match status" value="1"/>
</dbReference>
<evidence type="ECO:0000259" key="2">
    <source>
        <dbReference type="PROSITE" id="PS50097"/>
    </source>
</evidence>
<keyword evidence="4" id="KW-1185">Reference proteome</keyword>
<evidence type="ECO:0000313" key="4">
    <source>
        <dbReference type="Proteomes" id="UP000193986"/>
    </source>
</evidence>
<dbReference type="EMBL" id="MCFC01000059">
    <property type="protein sequence ID" value="ORY25242.1"/>
    <property type="molecule type" value="Genomic_DNA"/>
</dbReference>
<feature type="compositionally biased region" description="Basic and acidic residues" evidence="1">
    <location>
        <begin position="20"/>
        <end position="36"/>
    </location>
</feature>
<dbReference type="OrthoDB" id="2574774at2759"/>
<dbReference type="InParanoid" id="A0A1Y2ART4"/>
<name>A0A1Y2ART4_9TREE</name>
<comment type="caution">
    <text evidence="3">The sequence shown here is derived from an EMBL/GenBank/DDBJ whole genome shotgun (WGS) entry which is preliminary data.</text>
</comment>
<dbReference type="AlphaFoldDB" id="A0A1Y2ART4"/>
<evidence type="ECO:0000313" key="3">
    <source>
        <dbReference type="EMBL" id="ORY25242.1"/>
    </source>
</evidence>
<protein>
    <recommendedName>
        <fullName evidence="2">BTB domain-containing protein</fullName>
    </recommendedName>
</protein>
<organism evidence="3 4">
    <name type="scientific">Naematelia encephala</name>
    <dbReference type="NCBI Taxonomy" id="71784"/>
    <lineage>
        <taxon>Eukaryota</taxon>
        <taxon>Fungi</taxon>
        <taxon>Dikarya</taxon>
        <taxon>Basidiomycota</taxon>
        <taxon>Agaricomycotina</taxon>
        <taxon>Tremellomycetes</taxon>
        <taxon>Tremellales</taxon>
        <taxon>Naemateliaceae</taxon>
        <taxon>Naematelia</taxon>
    </lineage>
</organism>
<gene>
    <name evidence="3" type="ORF">BCR39DRAFT_291604</name>
</gene>
<evidence type="ECO:0000256" key="1">
    <source>
        <dbReference type="SAM" id="MobiDB-lite"/>
    </source>
</evidence>
<sequence>MPNDTVDKDPVMEEGDETTESDKENETSKPEPDKFYTEGDVTLISSDNVSFKIQMFYLQASSAVFRETFAVGELKDDNRDIITFTDEAIESSATIRVFLDTITGKQIPSPQNMTFDWIRFVSLFARKYDCPLLAAIFRMVLAQCVGAAGLAGNLLDPRSIFVTAAILDYPEICQNAISNEANWQWGTSEKELTGDDKDITGVVGESVFSPLSMPLQSVRLIPEDYLWALMRSRATEKGEKRAKEFIRLLDVTKRECDYTG</sequence>
<feature type="compositionally biased region" description="Basic and acidic residues" evidence="1">
    <location>
        <begin position="1"/>
        <end position="11"/>
    </location>
</feature>
<dbReference type="InterPro" id="IPR011333">
    <property type="entry name" value="SKP1/BTB/POZ_sf"/>
</dbReference>